<feature type="transmembrane region" description="Helical" evidence="1">
    <location>
        <begin position="12"/>
        <end position="34"/>
    </location>
</feature>
<dbReference type="RefSeq" id="WP_091182176.1">
    <property type="nucleotide sequence ID" value="NZ_FOMT01000001.1"/>
</dbReference>
<protein>
    <submittedName>
        <fullName evidence="2">Uncharacterized protein</fullName>
    </submittedName>
</protein>
<organism evidence="2 3">
    <name type="scientific">Paenibacillus catalpae</name>
    <dbReference type="NCBI Taxonomy" id="1045775"/>
    <lineage>
        <taxon>Bacteria</taxon>
        <taxon>Bacillati</taxon>
        <taxon>Bacillota</taxon>
        <taxon>Bacilli</taxon>
        <taxon>Bacillales</taxon>
        <taxon>Paenibacillaceae</taxon>
        <taxon>Paenibacillus</taxon>
    </lineage>
</organism>
<sequence>MKLLEAVKSKKITGTILASALVIGSFGTITAFAANGNDAIPKNTVITASAPTDKRITSDIAQGSIEHSKDTYSRTDGSQNFTLEHWYNPQTKDFRTDIMDYSSDHKLLRYQSTYYLNGFNDMVVIQRDQNGNPVSGKILKRADDPSAFEKLDQKNLAFSGVKDNYKASYWTSVGTEQTSDGKTLNKVMNSYQSNINDNTQANMQYIVYLDQESGFPVKEELYEDSTGTFKLFSSDTNEYQYVSDNGSIFNTGGVTLTPVKTSGDAFAK</sequence>
<reference evidence="3" key="1">
    <citation type="submission" date="2016-10" db="EMBL/GenBank/DDBJ databases">
        <authorList>
            <person name="Varghese N."/>
            <person name="Submissions S."/>
        </authorList>
    </citation>
    <scope>NUCLEOTIDE SEQUENCE [LARGE SCALE GENOMIC DNA]</scope>
    <source>
        <strain evidence="3">CGMCC 1.10784</strain>
    </source>
</reference>
<evidence type="ECO:0000313" key="3">
    <source>
        <dbReference type="Proteomes" id="UP000198855"/>
    </source>
</evidence>
<evidence type="ECO:0000313" key="2">
    <source>
        <dbReference type="EMBL" id="SFD74842.1"/>
    </source>
</evidence>
<dbReference type="OrthoDB" id="2556243at2"/>
<keyword evidence="1" id="KW-0812">Transmembrane</keyword>
<dbReference type="Proteomes" id="UP000198855">
    <property type="component" value="Unassembled WGS sequence"/>
</dbReference>
<dbReference type="STRING" id="1045775.SAMN05216378_1250"/>
<gene>
    <name evidence="2" type="ORF">SAMN05216378_1250</name>
</gene>
<proteinExistence type="predicted"/>
<keyword evidence="1" id="KW-0472">Membrane</keyword>
<name>A0A1I1UVJ9_9BACL</name>
<evidence type="ECO:0000256" key="1">
    <source>
        <dbReference type="SAM" id="Phobius"/>
    </source>
</evidence>
<keyword evidence="1" id="KW-1133">Transmembrane helix</keyword>
<dbReference type="AlphaFoldDB" id="A0A1I1UVJ9"/>
<keyword evidence="3" id="KW-1185">Reference proteome</keyword>
<accession>A0A1I1UVJ9</accession>
<dbReference type="EMBL" id="FOMT01000001">
    <property type="protein sequence ID" value="SFD74842.1"/>
    <property type="molecule type" value="Genomic_DNA"/>
</dbReference>